<keyword evidence="2" id="KW-0677">Repeat</keyword>
<dbReference type="Gene3D" id="4.10.60.10">
    <property type="entry name" value="Zinc finger, CCHC-type"/>
    <property type="match status" value="2"/>
</dbReference>
<sequence length="119" mass="13057">QGRLSLEEVGCKSRQPEQELQVTRHIAAKCSTKSLCWNCREPCHMASDCQNEGICHTSDKAGHIAKDCAAPSLPPGDLMVCNNCYKQVHIAVDCTNDKACNNCRKTGHLGRHYPNESCG</sequence>
<feature type="non-terminal residue" evidence="6">
    <location>
        <position position="119"/>
    </location>
</feature>
<dbReference type="PANTHER" id="PTHR47103:SF8">
    <property type="entry name" value="DNA-BINDING PROTEIN"/>
    <property type="match status" value="1"/>
</dbReference>
<organism evidence="6 7">
    <name type="scientific">Coptis chinensis</name>
    <dbReference type="NCBI Taxonomy" id="261450"/>
    <lineage>
        <taxon>Eukaryota</taxon>
        <taxon>Viridiplantae</taxon>
        <taxon>Streptophyta</taxon>
        <taxon>Embryophyta</taxon>
        <taxon>Tracheophyta</taxon>
        <taxon>Spermatophyta</taxon>
        <taxon>Magnoliopsida</taxon>
        <taxon>Ranunculales</taxon>
        <taxon>Ranunculaceae</taxon>
        <taxon>Coptidoideae</taxon>
        <taxon>Coptis</taxon>
    </lineage>
</organism>
<keyword evidence="1" id="KW-0479">Metal-binding</keyword>
<keyword evidence="4" id="KW-0862">Zinc</keyword>
<evidence type="ECO:0000256" key="3">
    <source>
        <dbReference type="ARBA" id="ARBA00022771"/>
    </source>
</evidence>
<keyword evidence="7" id="KW-1185">Reference proteome</keyword>
<dbReference type="OrthoDB" id="3863715at2759"/>
<dbReference type="SUPFAM" id="SSF57756">
    <property type="entry name" value="Retrovirus zinc finger-like domains"/>
    <property type="match status" value="1"/>
</dbReference>
<name>A0A835H0X1_9MAGN</name>
<keyword evidence="3" id="KW-0863">Zinc-finger</keyword>
<dbReference type="InterPro" id="IPR001878">
    <property type="entry name" value="Znf_CCHC"/>
</dbReference>
<evidence type="ECO:0000256" key="4">
    <source>
        <dbReference type="ARBA" id="ARBA00022833"/>
    </source>
</evidence>
<protein>
    <recommendedName>
        <fullName evidence="5">CCHC-type domain-containing protein</fullName>
    </recommendedName>
</protein>
<feature type="domain" description="CCHC-type" evidence="5">
    <location>
        <begin position="54"/>
        <end position="70"/>
    </location>
</feature>
<gene>
    <name evidence="6" type="ORF">IFM89_035859</name>
</gene>
<evidence type="ECO:0000256" key="1">
    <source>
        <dbReference type="ARBA" id="ARBA00022723"/>
    </source>
</evidence>
<dbReference type="AlphaFoldDB" id="A0A835H0X1"/>
<proteinExistence type="predicted"/>
<feature type="domain" description="CCHC-type" evidence="5">
    <location>
        <begin position="80"/>
        <end position="96"/>
    </location>
</feature>
<evidence type="ECO:0000256" key="2">
    <source>
        <dbReference type="ARBA" id="ARBA00022737"/>
    </source>
</evidence>
<dbReference type="GO" id="GO:0003676">
    <property type="term" value="F:nucleic acid binding"/>
    <property type="evidence" value="ECO:0007669"/>
    <property type="project" value="InterPro"/>
</dbReference>
<feature type="domain" description="CCHC-type" evidence="5">
    <location>
        <begin position="35"/>
        <end position="51"/>
    </location>
</feature>
<dbReference type="SMART" id="SM00343">
    <property type="entry name" value="ZnF_C2HC"/>
    <property type="match status" value="4"/>
</dbReference>
<evidence type="ECO:0000259" key="5">
    <source>
        <dbReference type="SMART" id="SM00343"/>
    </source>
</evidence>
<dbReference type="GO" id="GO:0008270">
    <property type="term" value="F:zinc ion binding"/>
    <property type="evidence" value="ECO:0007669"/>
    <property type="project" value="UniProtKB-KW"/>
</dbReference>
<evidence type="ECO:0000313" key="7">
    <source>
        <dbReference type="Proteomes" id="UP000631114"/>
    </source>
</evidence>
<accession>A0A835H0X1</accession>
<dbReference type="InterPro" id="IPR036875">
    <property type="entry name" value="Znf_CCHC_sf"/>
</dbReference>
<evidence type="ECO:0000313" key="6">
    <source>
        <dbReference type="EMBL" id="KAF9590541.1"/>
    </source>
</evidence>
<feature type="domain" description="CCHC-type" evidence="5">
    <location>
        <begin position="99"/>
        <end position="115"/>
    </location>
</feature>
<dbReference type="EMBL" id="JADFTS010000009">
    <property type="protein sequence ID" value="KAF9590541.1"/>
    <property type="molecule type" value="Genomic_DNA"/>
</dbReference>
<dbReference type="PANTHER" id="PTHR47103">
    <property type="entry name" value="DNA-BINDING PROTEIN"/>
    <property type="match status" value="1"/>
</dbReference>
<comment type="caution">
    <text evidence="6">The sequence shown here is derived from an EMBL/GenBank/DDBJ whole genome shotgun (WGS) entry which is preliminary data.</text>
</comment>
<dbReference type="Proteomes" id="UP000631114">
    <property type="component" value="Unassembled WGS sequence"/>
</dbReference>
<reference evidence="6 7" key="1">
    <citation type="submission" date="2020-10" db="EMBL/GenBank/DDBJ databases">
        <title>The Coptis chinensis genome and diversification of protoberbering-type alkaloids.</title>
        <authorList>
            <person name="Wang B."/>
            <person name="Shu S."/>
            <person name="Song C."/>
            <person name="Liu Y."/>
        </authorList>
    </citation>
    <scope>NUCLEOTIDE SEQUENCE [LARGE SCALE GENOMIC DNA]</scope>
    <source>
        <strain evidence="6">HL-2020</strain>
        <tissue evidence="6">Leaf</tissue>
    </source>
</reference>